<dbReference type="SUPFAM" id="SSF54001">
    <property type="entry name" value="Cysteine proteinases"/>
    <property type="match status" value="1"/>
</dbReference>
<evidence type="ECO:0000313" key="4">
    <source>
        <dbReference type="Proteomes" id="UP000249579"/>
    </source>
</evidence>
<gene>
    <name evidence="3" type="ORF">BHX94_02730</name>
</gene>
<keyword evidence="1" id="KW-1133">Transmembrane helix</keyword>
<feature type="transmembrane region" description="Helical" evidence="1">
    <location>
        <begin position="6"/>
        <end position="25"/>
    </location>
</feature>
<dbReference type="InterPro" id="IPR007921">
    <property type="entry name" value="CHAP_dom"/>
</dbReference>
<keyword evidence="1" id="KW-0812">Transmembrane</keyword>
<dbReference type="PROSITE" id="PS50911">
    <property type="entry name" value="CHAP"/>
    <property type="match status" value="1"/>
</dbReference>
<reference evidence="3 4" key="1">
    <citation type="journal article" date="2018" name="Front. Microbiol.">
        <title>Description and Comparative Genomics of Macrococcus caseolyticus subsp. hominis subsp. nov., Macrococcus goetzii sp. nov., Macrococcus epidermidis sp. nov., and Macrococcus bohemicus sp. nov., Novel Macrococci From Human Clinical Material With Virulence Potential and Suspected Uptake of Foreign DNA by Natural Transformation.</title>
        <authorList>
            <person name="Maslanova I."/>
            <person name="Wertheimer Z."/>
            <person name="Sedlacek I."/>
            <person name="Svec P."/>
            <person name="Indrakova A."/>
            <person name="Kovarovic V."/>
            <person name="Schumann P."/>
            <person name="Sproer C."/>
            <person name="Kralova S."/>
            <person name="Sedo O."/>
            <person name="Kristofova L."/>
            <person name="Vrbovska V."/>
            <person name="Fuzik T."/>
            <person name="Petras P."/>
            <person name="Zdrahal Z."/>
            <person name="Ruzickova V."/>
            <person name="Doskar J."/>
            <person name="Pantucek R."/>
        </authorList>
    </citation>
    <scope>NUCLEOTIDE SEQUENCE [LARGE SCALE GENOMIC DNA]</scope>
    <source>
        <strain evidence="3 4">03/115</strain>
    </source>
</reference>
<evidence type="ECO:0000313" key="3">
    <source>
        <dbReference type="EMBL" id="RAK50397.1"/>
    </source>
</evidence>
<evidence type="ECO:0000259" key="2">
    <source>
        <dbReference type="PROSITE" id="PS50911"/>
    </source>
</evidence>
<dbReference type="Pfam" id="PF05257">
    <property type="entry name" value="CHAP"/>
    <property type="match status" value="1"/>
</dbReference>
<protein>
    <submittedName>
        <fullName evidence="3">CHAP domain-containing protein</fullName>
    </submittedName>
</protein>
<dbReference type="InterPro" id="IPR038765">
    <property type="entry name" value="Papain-like_cys_pep_sf"/>
</dbReference>
<feature type="domain" description="Peptidase C51" evidence="2">
    <location>
        <begin position="25"/>
        <end position="148"/>
    </location>
</feature>
<sequence>MKRIIYFLIFIISIMLIFMNHDKLFQKYEQIKIELMPDPMAINTYDKGQCTYYVFDKVKKDGNMIERSWRDAKYWAKLAKQDGYNVNHSPRKGALLQSPRGTQGHVAYIEHVYQNGNVKVSEMNYTQPYEITERIIYNKNLFRYKIIHPKINPKKSPQSKVD</sequence>
<dbReference type="Proteomes" id="UP000249579">
    <property type="component" value="Unassembled WGS sequence"/>
</dbReference>
<dbReference type="Gene3D" id="3.90.1720.10">
    <property type="entry name" value="endopeptidase domain like (from Nostoc punctiforme)"/>
    <property type="match status" value="1"/>
</dbReference>
<organism evidence="3 4">
    <name type="scientific">Macrococcoides bohemicum</name>
    <dbReference type="NCBI Taxonomy" id="1903056"/>
    <lineage>
        <taxon>Bacteria</taxon>
        <taxon>Bacillati</taxon>
        <taxon>Bacillota</taxon>
        <taxon>Bacilli</taxon>
        <taxon>Bacillales</taxon>
        <taxon>Staphylococcaceae</taxon>
        <taxon>Macrococcoides</taxon>
    </lineage>
</organism>
<accession>A0A328A7P1</accession>
<keyword evidence="1" id="KW-0472">Membrane</keyword>
<proteinExistence type="predicted"/>
<comment type="caution">
    <text evidence="3">The sequence shown here is derived from an EMBL/GenBank/DDBJ whole genome shotgun (WGS) entry which is preliminary data.</text>
</comment>
<dbReference type="EMBL" id="PZJG01000001">
    <property type="protein sequence ID" value="RAK50397.1"/>
    <property type="molecule type" value="Genomic_DNA"/>
</dbReference>
<dbReference type="OrthoDB" id="2389353at2"/>
<dbReference type="RefSeq" id="WP_111744884.1">
    <property type="nucleotide sequence ID" value="NZ_JBHSQY010000001.1"/>
</dbReference>
<dbReference type="AlphaFoldDB" id="A0A328A7P1"/>
<evidence type="ECO:0000256" key="1">
    <source>
        <dbReference type="SAM" id="Phobius"/>
    </source>
</evidence>
<name>A0A328A7P1_9STAP</name>